<accession>A0A0A7EE10</accession>
<dbReference type="RefSeq" id="WP_038640282.1">
    <property type="nucleotide sequence ID" value="NZ_CP009888.1"/>
</dbReference>
<evidence type="ECO:0000313" key="3">
    <source>
        <dbReference type="Proteomes" id="UP000030341"/>
    </source>
</evidence>
<feature type="transmembrane region" description="Helical" evidence="1">
    <location>
        <begin position="7"/>
        <end position="29"/>
    </location>
</feature>
<gene>
    <name evidence="2" type="ORF">OM33_06840</name>
</gene>
<dbReference type="AlphaFoldDB" id="A0A0A7EE10"/>
<keyword evidence="1" id="KW-0472">Membrane</keyword>
<dbReference type="eggNOG" id="ENOG50331P2">
    <property type="taxonomic scope" value="Bacteria"/>
</dbReference>
<organism evidence="2 3">
    <name type="scientific">Pseudoalteromonas piratica</name>
    <dbReference type="NCBI Taxonomy" id="1348114"/>
    <lineage>
        <taxon>Bacteria</taxon>
        <taxon>Pseudomonadati</taxon>
        <taxon>Pseudomonadota</taxon>
        <taxon>Gammaproteobacteria</taxon>
        <taxon>Alteromonadales</taxon>
        <taxon>Pseudoalteromonadaceae</taxon>
        <taxon>Pseudoalteromonas</taxon>
    </lineage>
</organism>
<protein>
    <submittedName>
        <fullName evidence="2">Uncharacterized protein</fullName>
    </submittedName>
</protein>
<keyword evidence="1" id="KW-1133">Transmembrane helix</keyword>
<dbReference type="HOGENOM" id="CLU_141518_0_0_6"/>
<dbReference type="KEGG" id="pseo:OM33_06840"/>
<dbReference type="EMBL" id="CP009888">
    <property type="protein sequence ID" value="AIY64895.1"/>
    <property type="molecule type" value="Genomic_DNA"/>
</dbReference>
<dbReference type="STRING" id="1348114.OM33_06840"/>
<keyword evidence="3" id="KW-1185">Reference proteome</keyword>
<evidence type="ECO:0000256" key="1">
    <source>
        <dbReference type="SAM" id="Phobius"/>
    </source>
</evidence>
<dbReference type="Proteomes" id="UP000030341">
    <property type="component" value="Chromosome 1"/>
</dbReference>
<feature type="transmembrane region" description="Helical" evidence="1">
    <location>
        <begin position="35"/>
        <end position="56"/>
    </location>
</feature>
<reference evidence="2 3" key="1">
    <citation type="submission" date="2014-11" db="EMBL/GenBank/DDBJ databases">
        <title>Complete Genome Sequence of Pseudoalteromonas sp. Strain OCN003 Isolated from Kaneohe Bay, Oahu, Hawaii.</title>
        <authorList>
            <person name="Beurmann S."/>
            <person name="Videau P."/>
            <person name="Ushijima B."/>
            <person name="Smith A.M."/>
            <person name="Aeby G.S."/>
            <person name="Callahan S.M."/>
            <person name="Belcaid M."/>
        </authorList>
    </citation>
    <scope>NUCLEOTIDE SEQUENCE [LARGE SCALE GENOMIC DNA]</scope>
    <source>
        <strain evidence="2 3">OCN003</strain>
    </source>
</reference>
<sequence>MYSHKQIAWAILFLMTWIFSFTLLAVYLLGPITGLLLFAGFVLLVAFLFHGMTVIVKDNTIKWGFAFGWFGQTLSLSEIVSYQAVTNSWRHGIGLRISHDGFVYSAHGFKAVELVLQDDTKIRLGTNDQEGLIAALDKQKNSAQ</sequence>
<keyword evidence="1" id="KW-0812">Transmembrane</keyword>
<name>A0A0A7EE10_9GAMM</name>
<dbReference type="OrthoDB" id="5471116at2"/>
<evidence type="ECO:0000313" key="2">
    <source>
        <dbReference type="EMBL" id="AIY64895.1"/>
    </source>
</evidence>
<proteinExistence type="predicted"/>